<dbReference type="InterPro" id="IPR051553">
    <property type="entry name" value="Ran_GTPase-activating"/>
</dbReference>
<dbReference type="EMBL" id="AP019308">
    <property type="protein sequence ID" value="BBH20164.1"/>
    <property type="molecule type" value="Genomic_DNA"/>
</dbReference>
<dbReference type="AlphaFoldDB" id="A0A3G9JA58"/>
<dbReference type="PANTHER" id="PTHR45982:SF1">
    <property type="entry name" value="REGULATOR OF CHROMOSOME CONDENSATION"/>
    <property type="match status" value="1"/>
</dbReference>
<dbReference type="SUPFAM" id="SSF50985">
    <property type="entry name" value="RCC1/BLIP-II"/>
    <property type="match status" value="3"/>
</dbReference>
<dbReference type="Gene3D" id="2.60.40.10">
    <property type="entry name" value="Immunoglobulins"/>
    <property type="match status" value="1"/>
</dbReference>
<dbReference type="KEGG" id="pbk:Back11_15090"/>
<reference evidence="1 2" key="1">
    <citation type="submission" date="2018-11" db="EMBL/GenBank/DDBJ databases">
        <title>Complete genome sequence of Paenibacillus baekrokdamisoli strain KCTC 33723.</title>
        <authorList>
            <person name="Kang S.W."/>
            <person name="Lee K.C."/>
            <person name="Kim K.K."/>
            <person name="Kim J.S."/>
            <person name="Kim D.S."/>
            <person name="Ko S.H."/>
            <person name="Yang S.H."/>
            <person name="Lee J.S."/>
        </authorList>
    </citation>
    <scope>NUCLEOTIDE SEQUENCE [LARGE SCALE GENOMIC DNA]</scope>
    <source>
        <strain evidence="1 2">KCTC 33723</strain>
    </source>
</reference>
<dbReference type="PROSITE" id="PS00626">
    <property type="entry name" value="RCC1_2"/>
    <property type="match status" value="1"/>
</dbReference>
<dbReference type="PANTHER" id="PTHR45982">
    <property type="entry name" value="REGULATOR OF CHROMOSOME CONDENSATION"/>
    <property type="match status" value="1"/>
</dbReference>
<dbReference type="PROSITE" id="PS50012">
    <property type="entry name" value="RCC1_3"/>
    <property type="match status" value="3"/>
</dbReference>
<name>A0A3G9JA58_9BACL</name>
<organism evidence="1 2">
    <name type="scientific">Paenibacillus baekrokdamisoli</name>
    <dbReference type="NCBI Taxonomy" id="1712516"/>
    <lineage>
        <taxon>Bacteria</taxon>
        <taxon>Bacillati</taxon>
        <taxon>Bacillota</taxon>
        <taxon>Bacilli</taxon>
        <taxon>Bacillales</taxon>
        <taxon>Paenibacillaceae</taxon>
        <taxon>Paenibacillus</taxon>
    </lineage>
</organism>
<protein>
    <submittedName>
        <fullName evidence="1">Uncharacterized protein</fullName>
    </submittedName>
</protein>
<dbReference type="GO" id="GO:0005085">
    <property type="term" value="F:guanyl-nucleotide exchange factor activity"/>
    <property type="evidence" value="ECO:0007669"/>
    <property type="project" value="TreeGrafter"/>
</dbReference>
<dbReference type="GO" id="GO:0005737">
    <property type="term" value="C:cytoplasm"/>
    <property type="evidence" value="ECO:0007669"/>
    <property type="project" value="TreeGrafter"/>
</dbReference>
<dbReference type="Gene3D" id="2.130.10.30">
    <property type="entry name" value="Regulator of chromosome condensation 1/beta-lactamase-inhibitor protein II"/>
    <property type="match status" value="3"/>
</dbReference>
<dbReference type="InterPro" id="IPR041498">
    <property type="entry name" value="Big_6"/>
</dbReference>
<dbReference type="Pfam" id="PF00415">
    <property type="entry name" value="RCC1"/>
    <property type="match status" value="2"/>
</dbReference>
<keyword evidence="2" id="KW-1185">Reference proteome</keyword>
<sequence>MKPQKFALILICIFVCMLTISELPVKAAQDASRSTLPRIIQVSAGKGHALAVGTDGTLWAWGDNSAGQLGDGTFISRSAPVQVGGGTEWASVAAGDHLSVAIRKDGSLWMWGTNQAQTRSGLDQAITNQKIPLRYGMATDWVKASAGEGGAAVLRKNGTIKVFGLNVMPGEVDDSVDLNNDKDWSDVSMGSHCLMALKKNGSLWVKGGCIPNGRTVELSRVGNDHDWDRIAASYYSVVRKKDGSVWTLRGDFDTGKLRLEQVTEVTNAVSISGDFVSVIVSTDGSVWKWDTGYDRYEKIQGDAEMIDADDSYGFGVALSRDGVPWTWGNNEWGQRGSGENDTWYEPQAVEARYRYNVRSDFFAYTLQDDGSIWINDLRNAQEKRFGTDTDWASIVAGRNAMYALKKDGSLWSYQESDASISGSAALLLKPFMAGTAWQSVQVSSLGYAVGLQRNGSLWAWGSDAWGLILKGYETAQSPPLQLSKDHDWQSFSVNLDHILAVKKDGTLWGRGDNRRGQLGLPSARKQTDTFTRIDKSSSWVQVQTGEATSIGIQKDGTLWQWGEGFGGKYKTGSMSLLTPDKDWTKAWASSNRFFAQKKDGSLWAWGDNNFGQLGISSAESRSVPTQVIDKGPWVDLYPESYYTIGIKQDGTVWTWGNSSTIMNHGVNVQEMQLAPIQTEVHYRVPEPSWTVSFLPFSVKDTSASVQTQANMHVTVMKGYEYITNGMSDASGLFRFNLPKIRDGVYSAQVMDANERLVAQTYYYVGDTTPPKYPRVIVPKAGSRAVTGSVEPRCTVKIMRSTGVYQGQADAKGNFIVKVPPLIAGEELSIWAIDAVGNRSGLYSFKVAKVSDDKNLVRFQPA</sequence>
<dbReference type="InterPro" id="IPR009091">
    <property type="entry name" value="RCC1/BLIP-II"/>
</dbReference>
<accession>A0A3G9JA58</accession>
<proteinExistence type="predicted"/>
<dbReference type="InterPro" id="IPR000408">
    <property type="entry name" value="Reg_chr_condens"/>
</dbReference>
<evidence type="ECO:0000313" key="2">
    <source>
        <dbReference type="Proteomes" id="UP000275368"/>
    </source>
</evidence>
<dbReference type="Pfam" id="PF17936">
    <property type="entry name" value="Big_6"/>
    <property type="match status" value="1"/>
</dbReference>
<dbReference type="Proteomes" id="UP000275368">
    <property type="component" value="Chromosome"/>
</dbReference>
<dbReference type="PRINTS" id="PR00633">
    <property type="entry name" value="RCCNDNSATION"/>
</dbReference>
<gene>
    <name evidence="1" type="ORF">Back11_15090</name>
</gene>
<dbReference type="InterPro" id="IPR013783">
    <property type="entry name" value="Ig-like_fold"/>
</dbReference>
<dbReference type="RefSeq" id="WP_164522711.1">
    <property type="nucleotide sequence ID" value="NZ_AP019308.1"/>
</dbReference>
<evidence type="ECO:0000313" key="1">
    <source>
        <dbReference type="EMBL" id="BBH20164.1"/>
    </source>
</evidence>